<dbReference type="Proteomes" id="UP001233172">
    <property type="component" value="Unassembled WGS sequence"/>
</dbReference>
<name>A0AAD8EYC2_BIOPF</name>
<dbReference type="AlphaFoldDB" id="A0AAD8EYC2"/>
<comment type="caution">
    <text evidence="2">The sequence shown here is derived from an EMBL/GenBank/DDBJ whole genome shotgun (WGS) entry which is preliminary data.</text>
</comment>
<evidence type="ECO:0000313" key="2">
    <source>
        <dbReference type="EMBL" id="KAK0044987.1"/>
    </source>
</evidence>
<keyword evidence="1" id="KW-0175">Coiled coil</keyword>
<organism evidence="2 3">
    <name type="scientific">Biomphalaria pfeifferi</name>
    <name type="common">Bloodfluke planorb</name>
    <name type="synonym">Freshwater snail</name>
    <dbReference type="NCBI Taxonomy" id="112525"/>
    <lineage>
        <taxon>Eukaryota</taxon>
        <taxon>Metazoa</taxon>
        <taxon>Spiralia</taxon>
        <taxon>Lophotrochozoa</taxon>
        <taxon>Mollusca</taxon>
        <taxon>Gastropoda</taxon>
        <taxon>Heterobranchia</taxon>
        <taxon>Euthyneura</taxon>
        <taxon>Panpulmonata</taxon>
        <taxon>Hygrophila</taxon>
        <taxon>Lymnaeoidea</taxon>
        <taxon>Planorbidae</taxon>
        <taxon>Biomphalaria</taxon>
    </lineage>
</organism>
<evidence type="ECO:0000313" key="3">
    <source>
        <dbReference type="Proteomes" id="UP001233172"/>
    </source>
</evidence>
<protein>
    <submittedName>
        <fullName evidence="2">Uncharacterized protein</fullName>
    </submittedName>
</protein>
<reference evidence="2" key="1">
    <citation type="journal article" date="2023" name="PLoS Negl. Trop. Dis.">
        <title>A genome sequence for Biomphalaria pfeifferi, the major vector snail for the human-infecting parasite Schistosoma mansoni.</title>
        <authorList>
            <person name="Bu L."/>
            <person name="Lu L."/>
            <person name="Laidemitt M.R."/>
            <person name="Zhang S.M."/>
            <person name="Mutuku M."/>
            <person name="Mkoji G."/>
            <person name="Steinauer M."/>
            <person name="Loker E.S."/>
        </authorList>
    </citation>
    <scope>NUCLEOTIDE SEQUENCE</scope>
    <source>
        <strain evidence="2">KasaAsao</strain>
    </source>
</reference>
<feature type="coiled-coil region" evidence="1">
    <location>
        <begin position="143"/>
        <end position="170"/>
    </location>
</feature>
<reference evidence="2" key="2">
    <citation type="submission" date="2023-04" db="EMBL/GenBank/DDBJ databases">
        <authorList>
            <person name="Bu L."/>
            <person name="Lu L."/>
            <person name="Laidemitt M.R."/>
            <person name="Zhang S.M."/>
            <person name="Mutuku M."/>
            <person name="Mkoji G."/>
            <person name="Steinauer M."/>
            <person name="Loker E.S."/>
        </authorList>
    </citation>
    <scope>NUCLEOTIDE SEQUENCE</scope>
    <source>
        <strain evidence="2">KasaAsao</strain>
        <tissue evidence="2">Whole Snail</tissue>
    </source>
</reference>
<keyword evidence="3" id="KW-1185">Reference proteome</keyword>
<evidence type="ECO:0000256" key="1">
    <source>
        <dbReference type="SAM" id="Coils"/>
    </source>
</evidence>
<gene>
    <name evidence="2" type="ORF">Bpfe_025565</name>
</gene>
<proteinExistence type="predicted"/>
<sequence length="277" mass="32899">MFVTPRTQGVFKDRLFQTPHRFKSTQLNHISKMKARSVLLLFPFIMYFAHRTDGCQSSLEATEMQWLEEELTDWKLAPHGIEKYRNTLRDNPTFKSLKQEMNKLFETLLEEFMEQQRQGEFAVRFWQGVAANIGPLWEILRKAVQKQEKKNKLLAEIETLRQQRELKRQKEDLTIYGAVDVYQLFMCATINEGVLYPAQRPATFTFPQLMSEEEDEETTRGVLALQNGFFFSGGYWGEHPAVTQWNVIKARNKSRRERERELERKLELERLRQLDQL</sequence>
<dbReference type="EMBL" id="JASAOG010000188">
    <property type="protein sequence ID" value="KAK0044987.1"/>
    <property type="molecule type" value="Genomic_DNA"/>
</dbReference>
<accession>A0AAD8EYC2</accession>